<keyword evidence="1" id="KW-0812">Transmembrane</keyword>
<dbReference type="Proteomes" id="UP000381378">
    <property type="component" value="Unassembled WGS sequence"/>
</dbReference>
<proteinExistence type="predicted"/>
<accession>A0A5E7VRD3</accession>
<evidence type="ECO:0000256" key="1">
    <source>
        <dbReference type="SAM" id="Phobius"/>
    </source>
</evidence>
<keyword evidence="1" id="KW-0472">Membrane</keyword>
<dbReference type="PIRSF" id="PIRSF039032">
    <property type="entry name" value="HigB-2"/>
    <property type="match status" value="1"/>
</dbReference>
<sequence length="68" mass="7315">MIPGSEGCRKVRWSMDGRGKSGAVRIIYIAQLASGALVTLLIYGKGATENIPAHILRKIAKELNHAPD</sequence>
<protein>
    <recommendedName>
        <fullName evidence="4">Toxin HigB-2</fullName>
    </recommendedName>
</protein>
<evidence type="ECO:0000313" key="2">
    <source>
        <dbReference type="EMBL" id="VVQ25341.1"/>
    </source>
</evidence>
<gene>
    <name evidence="2" type="ORF">PS928_05983</name>
</gene>
<dbReference type="InterPro" id="IPR009387">
    <property type="entry name" value="HigB-2"/>
</dbReference>
<evidence type="ECO:0008006" key="4">
    <source>
        <dbReference type="Google" id="ProtNLM"/>
    </source>
</evidence>
<feature type="transmembrane region" description="Helical" evidence="1">
    <location>
        <begin position="22"/>
        <end position="43"/>
    </location>
</feature>
<reference evidence="2 3" key="1">
    <citation type="submission" date="2019-09" db="EMBL/GenBank/DDBJ databases">
        <authorList>
            <person name="Chandra G."/>
            <person name="Truman W A."/>
        </authorList>
    </citation>
    <scope>NUCLEOTIDE SEQUENCE [LARGE SCALE GENOMIC DNA]</scope>
    <source>
        <strain evidence="2">PS928</strain>
    </source>
</reference>
<organism evidence="2 3">
    <name type="scientific">Pseudomonas fluorescens</name>
    <dbReference type="NCBI Taxonomy" id="294"/>
    <lineage>
        <taxon>Bacteria</taxon>
        <taxon>Pseudomonadati</taxon>
        <taxon>Pseudomonadota</taxon>
        <taxon>Gammaproteobacteria</taxon>
        <taxon>Pseudomonadales</taxon>
        <taxon>Pseudomonadaceae</taxon>
        <taxon>Pseudomonas</taxon>
    </lineage>
</organism>
<dbReference type="AlphaFoldDB" id="A0A5E7VRD3"/>
<name>A0A5E7VRD3_PSEFL</name>
<keyword evidence="1" id="KW-1133">Transmembrane helix</keyword>
<evidence type="ECO:0000313" key="3">
    <source>
        <dbReference type="Proteomes" id="UP000381378"/>
    </source>
</evidence>
<dbReference type="EMBL" id="CABVJF010000034">
    <property type="protein sequence ID" value="VVQ25341.1"/>
    <property type="molecule type" value="Genomic_DNA"/>
</dbReference>